<dbReference type="PANTHER" id="PTHR48049:SF65">
    <property type="entry name" value="ANTHOCYANIDIN 3-O-GLUCOSYLTRANSFERASE"/>
    <property type="match status" value="1"/>
</dbReference>
<evidence type="ECO:0000313" key="5">
    <source>
        <dbReference type="Proteomes" id="UP000187406"/>
    </source>
</evidence>
<dbReference type="PANTHER" id="PTHR48049">
    <property type="entry name" value="GLYCOSYLTRANSFERASE"/>
    <property type="match status" value="1"/>
</dbReference>
<organism evidence="4 5">
    <name type="scientific">Cephalotus follicularis</name>
    <name type="common">Albany pitcher plant</name>
    <dbReference type="NCBI Taxonomy" id="3775"/>
    <lineage>
        <taxon>Eukaryota</taxon>
        <taxon>Viridiplantae</taxon>
        <taxon>Streptophyta</taxon>
        <taxon>Embryophyta</taxon>
        <taxon>Tracheophyta</taxon>
        <taxon>Spermatophyta</taxon>
        <taxon>Magnoliopsida</taxon>
        <taxon>eudicotyledons</taxon>
        <taxon>Gunneridae</taxon>
        <taxon>Pentapetalae</taxon>
        <taxon>rosids</taxon>
        <taxon>fabids</taxon>
        <taxon>Oxalidales</taxon>
        <taxon>Cephalotaceae</taxon>
        <taxon>Cephalotus</taxon>
    </lineage>
</organism>
<accession>A0A1Q3DA25</accession>
<dbReference type="Proteomes" id="UP000187406">
    <property type="component" value="Unassembled WGS sequence"/>
</dbReference>
<dbReference type="FunFam" id="3.40.50.2000:FF:000060">
    <property type="entry name" value="Glycosyltransferase"/>
    <property type="match status" value="1"/>
</dbReference>
<dbReference type="CDD" id="cd03784">
    <property type="entry name" value="GT1_Gtf-like"/>
    <property type="match status" value="1"/>
</dbReference>
<keyword evidence="3" id="KW-0808">Transferase</keyword>
<keyword evidence="2" id="KW-0328">Glycosyltransferase</keyword>
<comment type="similarity">
    <text evidence="1">Belongs to the UDP-glycosyltransferase family.</text>
</comment>
<evidence type="ECO:0000313" key="4">
    <source>
        <dbReference type="EMBL" id="GAV89279.1"/>
    </source>
</evidence>
<dbReference type="SUPFAM" id="SSF53756">
    <property type="entry name" value="UDP-Glycosyltransferase/glycogen phosphorylase"/>
    <property type="match status" value="1"/>
</dbReference>
<dbReference type="GO" id="GO:0047213">
    <property type="term" value="F:anthocyanidin 3-O-glucosyltransferase activity"/>
    <property type="evidence" value="ECO:0007669"/>
    <property type="project" value="UniProtKB-ARBA"/>
</dbReference>
<dbReference type="InterPro" id="IPR002213">
    <property type="entry name" value="UDP_glucos_trans"/>
</dbReference>
<keyword evidence="5" id="KW-1185">Reference proteome</keyword>
<protein>
    <submittedName>
        <fullName evidence="4">UDPGT domain-containing protein</fullName>
    </submittedName>
</protein>
<dbReference type="STRING" id="3775.A0A1Q3DA25"/>
<evidence type="ECO:0000256" key="2">
    <source>
        <dbReference type="ARBA" id="ARBA00022676"/>
    </source>
</evidence>
<proteinExistence type="inferred from homology"/>
<dbReference type="GO" id="GO:0031542">
    <property type="term" value="P:positive regulation of anthocyanin biosynthetic process"/>
    <property type="evidence" value="ECO:0007669"/>
    <property type="project" value="UniProtKB-ARBA"/>
</dbReference>
<dbReference type="AlphaFoldDB" id="A0A1Q3DA25"/>
<reference evidence="5" key="1">
    <citation type="submission" date="2016-04" db="EMBL/GenBank/DDBJ databases">
        <title>Cephalotus genome sequencing.</title>
        <authorList>
            <person name="Fukushima K."/>
            <person name="Hasebe M."/>
            <person name="Fang X."/>
        </authorList>
    </citation>
    <scope>NUCLEOTIDE SEQUENCE [LARGE SCALE GENOMIC DNA]</scope>
    <source>
        <strain evidence="5">cv. St1</strain>
    </source>
</reference>
<dbReference type="Pfam" id="PF00201">
    <property type="entry name" value="UDPGT"/>
    <property type="match status" value="1"/>
</dbReference>
<sequence length="453" mass="49749">MRESPRHVAVLAFPFATHAAPLLALVRRISKAAPAVKFSFFSTAQSNAANFARSHDDENEAIKPYNVHDGLPEVYVFKGNPHEPVSYFLEATPGNFRSAMEAAVAETGLEITCLMTDAFYWFAAEMAEAMGVPWVPLWTAGPRALFVHVDAPVIRQHMGINVEHGLFAAPEDRTLDFLEDFATTRVADLPDGIISGCTETPMLQMLDRVGVMIPRATAVAMNSFEELDPTVINILKSRFKKLLNVGPFILTSPSSAAIPDEHGCLQWLDKQKPASVAYISFGSVITPPPNEVEALADAMEASGFPFLWSFRGNAEEKLPKGFIERNRAKAKVVPWAPQLQVLLHSSVGVFVTHCGWNSILESMNGGVPMICRSFFGEQPLNKRTVEVVWKTGLGVDQFTKDGTMKALKVILSSEEGKKMRERIGVQRELAVNAVQSDGSSTENFKTLVQTVTN</sequence>
<dbReference type="EMBL" id="BDDD01005373">
    <property type="protein sequence ID" value="GAV89279.1"/>
    <property type="molecule type" value="Genomic_DNA"/>
</dbReference>
<gene>
    <name evidence="4" type="ORF">CFOL_v3_32697</name>
</gene>
<name>A0A1Q3DA25_CEPFO</name>
<dbReference type="Gene3D" id="3.40.50.2000">
    <property type="entry name" value="Glycogen Phosphorylase B"/>
    <property type="match status" value="2"/>
</dbReference>
<dbReference type="InParanoid" id="A0A1Q3DA25"/>
<evidence type="ECO:0000256" key="1">
    <source>
        <dbReference type="ARBA" id="ARBA00009995"/>
    </source>
</evidence>
<dbReference type="GO" id="GO:0033485">
    <property type="term" value="P:cyanidin 3-O-glucoside biosynthetic process"/>
    <property type="evidence" value="ECO:0007669"/>
    <property type="project" value="UniProtKB-ARBA"/>
</dbReference>
<comment type="caution">
    <text evidence="4">The sequence shown here is derived from an EMBL/GenBank/DDBJ whole genome shotgun (WGS) entry which is preliminary data.</text>
</comment>
<evidence type="ECO:0000256" key="3">
    <source>
        <dbReference type="ARBA" id="ARBA00022679"/>
    </source>
</evidence>
<dbReference type="OrthoDB" id="5835829at2759"/>
<dbReference type="FunFam" id="3.40.50.2000:FF:000129">
    <property type="entry name" value="Glycosyltransferase"/>
    <property type="match status" value="1"/>
</dbReference>
<dbReference type="InterPro" id="IPR050481">
    <property type="entry name" value="UDP-glycosyltransf_plant"/>
</dbReference>